<feature type="domain" description="Neurotransmitter-gated ion-channel ligand-binding" evidence="15">
    <location>
        <begin position="30"/>
        <end position="237"/>
    </location>
</feature>
<keyword evidence="10" id="KW-0325">Glycoprotein</keyword>
<evidence type="ECO:0000256" key="13">
    <source>
        <dbReference type="ARBA" id="ARBA00034099"/>
    </source>
</evidence>
<gene>
    <name evidence="17" type="ORF">OFUS_LOCUS21286</name>
</gene>
<comment type="subcellular location">
    <subcellularLocation>
        <location evidence="13">Synaptic cell membrane</location>
        <topology evidence="13">Multi-pass membrane protein</topology>
    </subcellularLocation>
</comment>
<dbReference type="Proteomes" id="UP000749559">
    <property type="component" value="Unassembled WGS sequence"/>
</dbReference>
<dbReference type="InterPro" id="IPR036719">
    <property type="entry name" value="Neuro-gated_channel_TM_sf"/>
</dbReference>
<dbReference type="AlphaFoldDB" id="A0A8S4PSX5"/>
<dbReference type="InterPro" id="IPR038050">
    <property type="entry name" value="Neuro_actylchol_rec"/>
</dbReference>
<evidence type="ECO:0000259" key="15">
    <source>
        <dbReference type="Pfam" id="PF02931"/>
    </source>
</evidence>
<comment type="similarity">
    <text evidence="14">Belongs to the ligand-gated ion channel (TC 1.A.9) family.</text>
</comment>
<evidence type="ECO:0000256" key="7">
    <source>
        <dbReference type="ARBA" id="ARBA00023136"/>
    </source>
</evidence>
<dbReference type="GO" id="GO:0004888">
    <property type="term" value="F:transmembrane signaling receptor activity"/>
    <property type="evidence" value="ECO:0007669"/>
    <property type="project" value="InterPro"/>
</dbReference>
<dbReference type="InterPro" id="IPR006202">
    <property type="entry name" value="Neur_chan_lig-bd"/>
</dbReference>
<keyword evidence="7 14" id="KW-0472">Membrane</keyword>
<evidence type="ECO:0000256" key="5">
    <source>
        <dbReference type="ARBA" id="ARBA00023018"/>
    </source>
</evidence>
<keyword evidence="1 14" id="KW-0813">Transport</keyword>
<dbReference type="InterPro" id="IPR018000">
    <property type="entry name" value="Neurotransmitter_ion_chnl_CS"/>
</dbReference>
<evidence type="ECO:0000256" key="9">
    <source>
        <dbReference type="ARBA" id="ARBA00023170"/>
    </source>
</evidence>
<feature type="transmembrane region" description="Helical" evidence="14">
    <location>
        <begin position="520"/>
        <end position="540"/>
    </location>
</feature>
<reference evidence="17" key="1">
    <citation type="submission" date="2022-03" db="EMBL/GenBank/DDBJ databases">
        <authorList>
            <person name="Martin C."/>
        </authorList>
    </citation>
    <scope>NUCLEOTIDE SEQUENCE</scope>
</reference>
<keyword evidence="2" id="KW-1003">Cell membrane</keyword>
<dbReference type="InterPro" id="IPR006201">
    <property type="entry name" value="Neur_channel"/>
</dbReference>
<keyword evidence="8" id="KW-1015">Disulfide bond</keyword>
<dbReference type="Gene3D" id="1.20.58.390">
    <property type="entry name" value="Neurotransmitter-gated ion-channel transmembrane domain"/>
    <property type="match status" value="2"/>
</dbReference>
<proteinExistence type="inferred from homology"/>
<organism evidence="17 18">
    <name type="scientific">Owenia fusiformis</name>
    <name type="common">Polychaete worm</name>
    <dbReference type="NCBI Taxonomy" id="6347"/>
    <lineage>
        <taxon>Eukaryota</taxon>
        <taxon>Metazoa</taxon>
        <taxon>Spiralia</taxon>
        <taxon>Lophotrochozoa</taxon>
        <taxon>Annelida</taxon>
        <taxon>Polychaeta</taxon>
        <taxon>Sedentaria</taxon>
        <taxon>Canalipalpata</taxon>
        <taxon>Sabellida</taxon>
        <taxon>Oweniida</taxon>
        <taxon>Oweniidae</taxon>
        <taxon>Owenia</taxon>
    </lineage>
</organism>
<dbReference type="FunFam" id="2.70.170.10:FF:000030">
    <property type="entry name" value="AcetylCholine Receptor"/>
    <property type="match status" value="1"/>
</dbReference>
<dbReference type="PRINTS" id="PR00252">
    <property type="entry name" value="NRIONCHANNEL"/>
</dbReference>
<feature type="transmembrane region" description="Helical" evidence="14">
    <location>
        <begin position="273"/>
        <end position="290"/>
    </location>
</feature>
<evidence type="ECO:0000256" key="11">
    <source>
        <dbReference type="ARBA" id="ARBA00023286"/>
    </source>
</evidence>
<evidence type="ECO:0000256" key="3">
    <source>
        <dbReference type="ARBA" id="ARBA00022692"/>
    </source>
</evidence>
<evidence type="ECO:0000256" key="1">
    <source>
        <dbReference type="ARBA" id="ARBA00022448"/>
    </source>
</evidence>
<dbReference type="InterPro" id="IPR036734">
    <property type="entry name" value="Neur_chan_lig-bd_sf"/>
</dbReference>
<dbReference type="OrthoDB" id="10521185at2759"/>
<dbReference type="PANTHER" id="PTHR18945">
    <property type="entry name" value="NEUROTRANSMITTER GATED ION CHANNEL"/>
    <property type="match status" value="1"/>
</dbReference>
<keyword evidence="4 14" id="KW-1133">Transmembrane helix</keyword>
<protein>
    <submittedName>
        <fullName evidence="17">Uncharacterized protein</fullName>
    </submittedName>
</protein>
<dbReference type="SUPFAM" id="SSF63712">
    <property type="entry name" value="Nicotinic receptor ligand binding domain-like"/>
    <property type="match status" value="1"/>
</dbReference>
<keyword evidence="11" id="KW-1071">Ligand-gated ion channel</keyword>
<feature type="domain" description="Neurotransmitter-gated ion-channel transmembrane" evidence="16">
    <location>
        <begin position="245"/>
        <end position="535"/>
    </location>
</feature>
<dbReference type="CDD" id="cd18997">
    <property type="entry name" value="LGIC_ECD_nAChR"/>
    <property type="match status" value="1"/>
</dbReference>
<dbReference type="GO" id="GO:0022848">
    <property type="term" value="F:acetylcholine-gated monoatomic cation-selective channel activity"/>
    <property type="evidence" value="ECO:0007669"/>
    <property type="project" value="InterPro"/>
</dbReference>
<keyword evidence="5" id="KW-0770">Synapse</keyword>
<comment type="caution">
    <text evidence="17">The sequence shown here is derived from an EMBL/GenBank/DDBJ whole genome shotgun (WGS) entry which is preliminary data.</text>
</comment>
<evidence type="ECO:0000256" key="8">
    <source>
        <dbReference type="ARBA" id="ARBA00023157"/>
    </source>
</evidence>
<feature type="transmembrane region" description="Helical" evidence="14">
    <location>
        <begin position="302"/>
        <end position="325"/>
    </location>
</feature>
<name>A0A8S4PSX5_OWEFU</name>
<dbReference type="GO" id="GO:0045211">
    <property type="term" value="C:postsynaptic membrane"/>
    <property type="evidence" value="ECO:0007669"/>
    <property type="project" value="InterPro"/>
</dbReference>
<dbReference type="EMBL" id="CAIIXF020000010">
    <property type="protein sequence ID" value="CAH1796929.1"/>
    <property type="molecule type" value="Genomic_DNA"/>
</dbReference>
<keyword evidence="6 14" id="KW-0406">Ion transport</keyword>
<dbReference type="InterPro" id="IPR006029">
    <property type="entry name" value="Neurotrans-gated_channel_TM"/>
</dbReference>
<evidence type="ECO:0000256" key="10">
    <source>
        <dbReference type="ARBA" id="ARBA00023180"/>
    </source>
</evidence>
<dbReference type="Pfam" id="PF02931">
    <property type="entry name" value="Neur_chan_LBD"/>
    <property type="match status" value="1"/>
</dbReference>
<sequence>MKNILSAIIILHGVTNLTIVAGIGNVTANERLLAELFENYDNAVRPVKNASMPIVEKFGIALKQIIDLDETSQILTTSVWMRQYWKDEHFIWNPIDYDDIELIHVPYKKMWVPDIIQYNSAADETKPMFEDIVVYVTYDGNVTFLYPAIYHTFCGIEIRNFPFDEQTCELKFGSWAYDGLSLELSLRDHSPADLSNYIMNSEWGLVEMTAESNVMRYGCCPNPYYNVKFFITIRRKPNYYVFYLLFPNIMIAMLTCTQFYLPCDSTERITLGTTIFLSLTVYLLLLARLLPAGEVIPLIGEYFAITIGLVTASLLATFGILHIHFNGSHDNHTEMPHIIRMIFLHNIARFMCLSKQITSDEEHKSKLTEYESELKPVLSTTQNAVLSSFLDISKSKSRAGSLHDQHSECRPNVTSVAELKTEIPRRHSLSPEPTTTQTAILDKSQGGEPRAAHKASIAESIILHDSKSEELHIESKLEKNFLLSRILSNMEETKERISAEDKDNEVKLEWQQLAMVLDKLLLYCFVFIMLIATIVTYGQVPKYEKPILK</sequence>
<evidence type="ECO:0000256" key="6">
    <source>
        <dbReference type="ARBA" id="ARBA00023065"/>
    </source>
</evidence>
<evidence type="ECO:0000256" key="12">
    <source>
        <dbReference type="ARBA" id="ARBA00023303"/>
    </source>
</evidence>
<dbReference type="PRINTS" id="PR00254">
    <property type="entry name" value="NICOTINICR"/>
</dbReference>
<accession>A0A8S4PSX5</accession>
<keyword evidence="12 14" id="KW-0407">Ion channel</keyword>
<evidence type="ECO:0000313" key="18">
    <source>
        <dbReference type="Proteomes" id="UP000749559"/>
    </source>
</evidence>
<keyword evidence="18" id="KW-1185">Reference proteome</keyword>
<feature type="transmembrane region" description="Helical" evidence="14">
    <location>
        <begin position="240"/>
        <end position="261"/>
    </location>
</feature>
<dbReference type="PROSITE" id="PS00236">
    <property type="entry name" value="NEUROTR_ION_CHANNEL"/>
    <property type="match status" value="1"/>
</dbReference>
<evidence type="ECO:0000313" key="17">
    <source>
        <dbReference type="EMBL" id="CAH1796929.1"/>
    </source>
</evidence>
<keyword evidence="3 14" id="KW-0812">Transmembrane</keyword>
<evidence type="ECO:0000256" key="4">
    <source>
        <dbReference type="ARBA" id="ARBA00022989"/>
    </source>
</evidence>
<evidence type="ECO:0000259" key="16">
    <source>
        <dbReference type="Pfam" id="PF02932"/>
    </source>
</evidence>
<dbReference type="InterPro" id="IPR002394">
    <property type="entry name" value="Nicotinic_acetylcholine_rcpt"/>
</dbReference>
<dbReference type="CDD" id="cd19051">
    <property type="entry name" value="LGIC_TM_cation"/>
    <property type="match status" value="1"/>
</dbReference>
<dbReference type="NCBIfam" id="TIGR00860">
    <property type="entry name" value="LIC"/>
    <property type="match status" value="1"/>
</dbReference>
<evidence type="ECO:0000256" key="2">
    <source>
        <dbReference type="ARBA" id="ARBA00022475"/>
    </source>
</evidence>
<dbReference type="SUPFAM" id="SSF90112">
    <property type="entry name" value="Neurotransmitter-gated ion-channel transmembrane pore"/>
    <property type="match status" value="1"/>
</dbReference>
<dbReference type="Pfam" id="PF02932">
    <property type="entry name" value="Neur_chan_memb"/>
    <property type="match status" value="1"/>
</dbReference>
<keyword evidence="9" id="KW-0675">Receptor</keyword>
<dbReference type="Gene3D" id="2.70.170.10">
    <property type="entry name" value="Neurotransmitter-gated ion-channel ligand-binding domain"/>
    <property type="match status" value="1"/>
</dbReference>
<evidence type="ECO:0000256" key="14">
    <source>
        <dbReference type="RuleBase" id="RU000687"/>
    </source>
</evidence>